<feature type="domain" description="Sm" evidence="7">
    <location>
        <begin position="1"/>
        <end position="82"/>
    </location>
</feature>
<organism evidence="8 9">
    <name type="scientific">Angomonas deanei</name>
    <dbReference type="NCBI Taxonomy" id="59799"/>
    <lineage>
        <taxon>Eukaryota</taxon>
        <taxon>Discoba</taxon>
        <taxon>Euglenozoa</taxon>
        <taxon>Kinetoplastea</taxon>
        <taxon>Metakinetoplastina</taxon>
        <taxon>Trypanosomatida</taxon>
        <taxon>Trypanosomatidae</taxon>
        <taxon>Strigomonadinae</taxon>
        <taxon>Angomonas</taxon>
    </lineage>
</organism>
<feature type="region of interest" description="Disordered" evidence="3">
    <location>
        <begin position="108"/>
        <end position="286"/>
    </location>
</feature>
<dbReference type="OrthoDB" id="21539at2759"/>
<dbReference type="CDD" id="cd01736">
    <property type="entry name" value="LSm14_N"/>
    <property type="match status" value="1"/>
</dbReference>
<dbReference type="Proteomes" id="UP000515908">
    <property type="component" value="Chromosome 08"/>
</dbReference>
<dbReference type="VEuPathDB" id="TriTrypDB:ADEAN_000465800"/>
<dbReference type="AlphaFoldDB" id="S9U6F9"/>
<feature type="compositionally biased region" description="Gly residues" evidence="3">
    <location>
        <begin position="144"/>
        <end position="162"/>
    </location>
</feature>
<dbReference type="InterPro" id="IPR025609">
    <property type="entry name" value="Lsm14-like_N"/>
</dbReference>
<dbReference type="PROSITE" id="PS52002">
    <property type="entry name" value="SM"/>
    <property type="match status" value="1"/>
</dbReference>
<evidence type="ECO:0000259" key="6">
    <source>
        <dbReference type="PROSITE" id="PS51536"/>
    </source>
</evidence>
<dbReference type="GO" id="GO:0033962">
    <property type="term" value="P:P-body assembly"/>
    <property type="evidence" value="ECO:0007669"/>
    <property type="project" value="TreeGrafter"/>
</dbReference>
<dbReference type="PANTHER" id="PTHR13586:SF0">
    <property type="entry name" value="TRAILER HITCH, ISOFORM H"/>
    <property type="match status" value="1"/>
</dbReference>
<feature type="compositionally biased region" description="Basic and acidic residues" evidence="3">
    <location>
        <begin position="183"/>
        <end position="228"/>
    </location>
</feature>
<dbReference type="SUPFAM" id="SSF50182">
    <property type="entry name" value="Sm-like ribonucleoproteins"/>
    <property type="match status" value="1"/>
</dbReference>
<sequence>MDGDTPTIGSFLSLTSKSEIRYEGLLDSVDADTNTVTLRDVRIRGTEGRARGGNEVPSSEQVYANIVFRGSDIRNLTVFKQPHGDPAIVSSQPGRAGNNRPAARDFYDEAPSTQHARGGGGYQGNRRHNNNDNYHHGGYRGRGGRGGGRGGGYHRGGGGGGYRGRRGGRGGHAHTGMEFEAADDSRKERFKEDFDFEKSREEFEKKKDEFHKAKEEAKKDSTYDKSADFFDTISCDQKDQRNPRQDRDDMKRADQETFGADMVGNMRFRRGGGGRGRGGRGRFNRY</sequence>
<evidence type="ECO:0000313" key="9">
    <source>
        <dbReference type="Proteomes" id="UP000515908"/>
    </source>
</evidence>
<gene>
    <name evidence="8" type="ORF">ADEAN_000465800</name>
</gene>
<protein>
    <submittedName>
        <fullName evidence="8">Scd6-like Sm domain containing protein, putative</fullName>
    </submittedName>
</protein>
<proteinExistence type="predicted"/>
<feature type="compositionally biased region" description="Basic residues" evidence="3">
    <location>
        <begin position="267"/>
        <end position="286"/>
    </location>
</feature>
<dbReference type="PANTHER" id="PTHR13586">
    <property type="entry name" value="SCD6 PROTEIN-RELATED"/>
    <property type="match status" value="1"/>
</dbReference>
<evidence type="ECO:0000256" key="2">
    <source>
        <dbReference type="PROSITE-ProRule" id="PRU00869"/>
    </source>
</evidence>
<dbReference type="Gene3D" id="2.30.30.100">
    <property type="match status" value="1"/>
</dbReference>
<evidence type="ECO:0000259" key="5">
    <source>
        <dbReference type="PROSITE" id="PS51513"/>
    </source>
</evidence>
<evidence type="ECO:0000313" key="8">
    <source>
        <dbReference type="EMBL" id="CAD2217180.1"/>
    </source>
</evidence>
<dbReference type="InterPro" id="IPR010920">
    <property type="entry name" value="LSM_dom_sf"/>
</dbReference>
<dbReference type="SMART" id="SM01271">
    <property type="entry name" value="LSM14"/>
    <property type="match status" value="1"/>
</dbReference>
<dbReference type="GO" id="GO:0034063">
    <property type="term" value="P:stress granule assembly"/>
    <property type="evidence" value="ECO:0007669"/>
    <property type="project" value="TreeGrafter"/>
</dbReference>
<feature type="short sequence motif" description="TFG box" evidence="2">
    <location>
        <begin position="242"/>
        <end position="262"/>
    </location>
</feature>
<evidence type="ECO:0000256" key="3">
    <source>
        <dbReference type="SAM" id="MobiDB-lite"/>
    </source>
</evidence>
<feature type="domain" description="FFD box profile" evidence="5">
    <location>
        <begin position="221"/>
        <end position="237"/>
    </location>
</feature>
<evidence type="ECO:0000259" key="7">
    <source>
        <dbReference type="PROSITE" id="PS52002"/>
    </source>
</evidence>
<dbReference type="InterPro" id="IPR019050">
    <property type="entry name" value="FDF_dom"/>
</dbReference>
<dbReference type="Pfam" id="PF12701">
    <property type="entry name" value="LSM14"/>
    <property type="match status" value="1"/>
</dbReference>
<reference evidence="8 9" key="1">
    <citation type="submission" date="2020-08" db="EMBL/GenBank/DDBJ databases">
        <authorList>
            <person name="Newling K."/>
            <person name="Davey J."/>
            <person name="Forrester S."/>
        </authorList>
    </citation>
    <scope>NUCLEOTIDE SEQUENCE [LARGE SCALE GENOMIC DNA]</scope>
    <source>
        <strain evidence="9">Crithidia deanei Carvalho (ATCC PRA-265)</strain>
    </source>
</reference>
<evidence type="ECO:0000256" key="1">
    <source>
        <dbReference type="PROSITE-ProRule" id="PRU00846"/>
    </source>
</evidence>
<feature type="domain" description="DFDF" evidence="4">
    <location>
        <begin position="182"/>
        <end position="218"/>
    </location>
</feature>
<dbReference type="GO" id="GO:0000932">
    <property type="term" value="C:P-body"/>
    <property type="evidence" value="ECO:0007669"/>
    <property type="project" value="TreeGrafter"/>
</dbReference>
<dbReference type="SMART" id="SM01199">
    <property type="entry name" value="FDF"/>
    <property type="match status" value="1"/>
</dbReference>
<accession>S9U6F9</accession>
<dbReference type="InterPro" id="IPR047575">
    <property type="entry name" value="Sm"/>
</dbReference>
<feature type="compositionally biased region" description="Basic and acidic residues" evidence="3">
    <location>
        <begin position="236"/>
        <end position="255"/>
    </location>
</feature>
<feature type="compositionally biased region" description="Basic residues" evidence="3">
    <location>
        <begin position="163"/>
        <end position="172"/>
    </location>
</feature>
<keyword evidence="9" id="KW-1185">Reference proteome</keyword>
<dbReference type="InterPro" id="IPR025761">
    <property type="entry name" value="FFD_box"/>
</dbReference>
<dbReference type="PROSITE" id="PS51512">
    <property type="entry name" value="DFDF"/>
    <property type="match status" value="1"/>
</dbReference>
<evidence type="ECO:0000259" key="4">
    <source>
        <dbReference type="PROSITE" id="PS51512"/>
    </source>
</evidence>
<dbReference type="InterPro" id="IPR025762">
    <property type="entry name" value="DFDF"/>
</dbReference>
<name>S9U6F9_9TRYP</name>
<feature type="domain" description="TFG box profile" evidence="6">
    <location>
        <begin position="242"/>
        <end position="262"/>
    </location>
</feature>
<feature type="short sequence motif" description="FFD box" evidence="1">
    <location>
        <begin position="221"/>
        <end position="237"/>
    </location>
</feature>
<dbReference type="EMBL" id="LR877152">
    <property type="protein sequence ID" value="CAD2217180.1"/>
    <property type="molecule type" value="Genomic_DNA"/>
</dbReference>
<dbReference type="PROSITE" id="PS51513">
    <property type="entry name" value="FFD"/>
    <property type="match status" value="1"/>
</dbReference>
<dbReference type="InterPro" id="IPR025768">
    <property type="entry name" value="TFG_box"/>
</dbReference>
<dbReference type="PROSITE" id="PS51536">
    <property type="entry name" value="TFG"/>
    <property type="match status" value="1"/>
</dbReference>
<dbReference type="GO" id="GO:0003729">
    <property type="term" value="F:mRNA binding"/>
    <property type="evidence" value="ECO:0007669"/>
    <property type="project" value="TreeGrafter"/>
</dbReference>